<feature type="domain" description="Ketoreductase" evidence="4">
    <location>
        <begin position="8"/>
        <end position="205"/>
    </location>
</feature>
<keyword evidence="2" id="KW-0560">Oxidoreductase</keyword>
<dbReference type="EMBL" id="CP047156">
    <property type="protein sequence ID" value="QHC02385.1"/>
    <property type="molecule type" value="Genomic_DNA"/>
</dbReference>
<dbReference type="PRINTS" id="PR00081">
    <property type="entry name" value="GDHRDH"/>
</dbReference>
<gene>
    <name evidence="5" type="ORF">EK0264_10325</name>
</gene>
<dbReference type="KEGG" id="eke:EK0264_10325"/>
<dbReference type="AlphaFoldDB" id="A0A7L4YT29"/>
<dbReference type="Pfam" id="PF00106">
    <property type="entry name" value="adh_short"/>
    <property type="match status" value="1"/>
</dbReference>
<dbReference type="InterPro" id="IPR057326">
    <property type="entry name" value="KR_dom"/>
</dbReference>
<dbReference type="PANTHER" id="PTHR45024:SF2">
    <property type="entry name" value="SCP2 DOMAIN-CONTAINING PROTEIN"/>
    <property type="match status" value="1"/>
</dbReference>
<dbReference type="PANTHER" id="PTHR45024">
    <property type="entry name" value="DEHYDROGENASES, SHORT CHAIN"/>
    <property type="match status" value="1"/>
</dbReference>
<evidence type="ECO:0000256" key="1">
    <source>
        <dbReference type="ARBA" id="ARBA00006484"/>
    </source>
</evidence>
<dbReference type="PROSITE" id="PS00061">
    <property type="entry name" value="ADH_SHORT"/>
    <property type="match status" value="1"/>
</dbReference>
<dbReference type="SMART" id="SM00822">
    <property type="entry name" value="PKS_KR"/>
    <property type="match status" value="1"/>
</dbReference>
<comment type="similarity">
    <text evidence="1 3">Belongs to the short-chain dehydrogenases/reductases (SDR) family.</text>
</comment>
<dbReference type="Gene3D" id="3.40.50.720">
    <property type="entry name" value="NAD(P)-binding Rossmann-like Domain"/>
    <property type="match status" value="1"/>
</dbReference>
<evidence type="ECO:0000256" key="2">
    <source>
        <dbReference type="ARBA" id="ARBA00023002"/>
    </source>
</evidence>
<dbReference type="InterPro" id="IPR020904">
    <property type="entry name" value="Sc_DH/Rdtase_CS"/>
</dbReference>
<dbReference type="InterPro" id="IPR002347">
    <property type="entry name" value="SDR_fam"/>
</dbReference>
<dbReference type="SUPFAM" id="SSF51735">
    <property type="entry name" value="NAD(P)-binding Rossmann-fold domains"/>
    <property type="match status" value="1"/>
</dbReference>
<dbReference type="InterPro" id="IPR036291">
    <property type="entry name" value="NAD(P)-bd_dom_sf"/>
</dbReference>
<accession>A0A7L4YT29</accession>
<name>A0A7L4YT29_9ACTN</name>
<reference evidence="5 6" key="1">
    <citation type="journal article" date="2018" name="Int. J. Syst. Evol. Microbiol.">
        <title>Epidermidibacterium keratini gen. nov., sp. nov., a member of the family Sporichthyaceae, isolated from keratin epidermis.</title>
        <authorList>
            <person name="Lee D.G."/>
            <person name="Trujillo M.E."/>
            <person name="Kang S."/>
            <person name="Nam J.J."/>
            <person name="Kim Y.J."/>
        </authorList>
    </citation>
    <scope>NUCLEOTIDE SEQUENCE [LARGE SCALE GENOMIC DNA]</scope>
    <source>
        <strain evidence="5 6">EPI-7</strain>
    </source>
</reference>
<evidence type="ECO:0000313" key="5">
    <source>
        <dbReference type="EMBL" id="QHC02385.1"/>
    </source>
</evidence>
<dbReference type="InterPro" id="IPR051687">
    <property type="entry name" value="Peroxisomal_Beta-Oxidation"/>
</dbReference>
<sequence length="300" mass="31744">MDGGFEDKTVIITGAGRGLGRAHALLLGDLGARVVVNDSGGAPDGAGSEAGPAEQVAQEVRDRGGEAVAHVGSVTDWADAKAMIELATDTFGGLDALINNAGTLRDRMLVNMTEDEFDDVVAVHLKGHFAVTKHAADYWRARSKEGGPVNAAIVNTSSGSGLRGNPGQTNYAAAKAAIATMSVVHARELERYGVRVNAIAPVARTRLTEQTPGLGDRIKEEGDGFDTWAPENVSPLVAWLAHPACRISGRVFSVFGGHVGLQRMWEEEQAFDKDGRWEVDELATALEQIPAGPPEWKSSI</sequence>
<keyword evidence="6" id="KW-1185">Reference proteome</keyword>
<dbReference type="Proteomes" id="UP000463857">
    <property type="component" value="Chromosome"/>
</dbReference>
<dbReference type="OrthoDB" id="9808187at2"/>
<dbReference type="NCBIfam" id="NF005861">
    <property type="entry name" value="PRK07791.1"/>
    <property type="match status" value="1"/>
</dbReference>
<dbReference type="GO" id="GO:0016491">
    <property type="term" value="F:oxidoreductase activity"/>
    <property type="evidence" value="ECO:0007669"/>
    <property type="project" value="UniProtKB-KW"/>
</dbReference>
<proteinExistence type="inferred from homology"/>
<dbReference type="PRINTS" id="PR00080">
    <property type="entry name" value="SDRFAMILY"/>
</dbReference>
<dbReference type="InParanoid" id="A0A7L4YT29"/>
<protein>
    <submittedName>
        <fullName evidence="5">SDR family NAD(P)-dependent oxidoreductase</fullName>
    </submittedName>
</protein>
<evidence type="ECO:0000313" key="6">
    <source>
        <dbReference type="Proteomes" id="UP000463857"/>
    </source>
</evidence>
<evidence type="ECO:0000256" key="3">
    <source>
        <dbReference type="RuleBase" id="RU000363"/>
    </source>
</evidence>
<organism evidence="5 6">
    <name type="scientific">Epidermidibacterium keratini</name>
    <dbReference type="NCBI Taxonomy" id="1891644"/>
    <lineage>
        <taxon>Bacteria</taxon>
        <taxon>Bacillati</taxon>
        <taxon>Actinomycetota</taxon>
        <taxon>Actinomycetes</taxon>
        <taxon>Sporichthyales</taxon>
        <taxon>Sporichthyaceae</taxon>
        <taxon>Epidermidibacterium</taxon>
    </lineage>
</organism>
<evidence type="ECO:0000259" key="4">
    <source>
        <dbReference type="SMART" id="SM00822"/>
    </source>
</evidence>